<evidence type="ECO:0000256" key="2">
    <source>
        <dbReference type="ARBA" id="ARBA00022692"/>
    </source>
</evidence>
<keyword evidence="6" id="KW-0325">Glycoprotein</keyword>
<protein>
    <submittedName>
        <fullName evidence="10">ANF_receptor domain-containing protein</fullName>
    </submittedName>
</protein>
<organism evidence="9 10">
    <name type="scientific">Steinernema glaseri</name>
    <dbReference type="NCBI Taxonomy" id="37863"/>
    <lineage>
        <taxon>Eukaryota</taxon>
        <taxon>Metazoa</taxon>
        <taxon>Ecdysozoa</taxon>
        <taxon>Nematoda</taxon>
        <taxon>Chromadorea</taxon>
        <taxon>Rhabditida</taxon>
        <taxon>Tylenchina</taxon>
        <taxon>Panagrolaimomorpha</taxon>
        <taxon>Strongyloidoidea</taxon>
        <taxon>Steinernematidae</taxon>
        <taxon>Steinernema</taxon>
    </lineage>
</organism>
<accession>A0A1I7YT73</accession>
<dbReference type="GO" id="GO:0004930">
    <property type="term" value="F:G protein-coupled receptor activity"/>
    <property type="evidence" value="ECO:0007669"/>
    <property type="project" value="InterPro"/>
</dbReference>
<name>A0A1I7YT73_9BILA</name>
<dbReference type="Proteomes" id="UP000095287">
    <property type="component" value="Unplaced"/>
</dbReference>
<feature type="domain" description="Receptor ligand binding region" evidence="8">
    <location>
        <begin position="59"/>
        <end position="452"/>
    </location>
</feature>
<sequence length="549" mass="62105">MQLSWNWPLLALIFALGGRCVEFSLAGIYTVHNADAGMECDSIVPVNAVLTFFHQRFISEANEKLEAYGMSLTTQIADSCDDPSVTLQKLVPILGQSKNRCEASIGVNGTNSLLAVTGAFSSDIGDNVNYLLQAFCIPVIESVSSSLSLDDPTRYPYFVRTSPSDIFRTQAIVDLLQSQHFVHVSVIYDGSDFGSSMYTQFKTLIDGCKTPGGIFQMPCVEGAYEVDFRKKTTMSKVEQQLLELKTGLNTTSVKVIVIFMNPEAAQLLFFYLTFWGYKKGDFIYIFAHQHDLLSELTEFSFAVIDHLEPYQEANKILQEDQDTILTLIPNRYMRELIMSENACCLDLDQDCGYSMQCSGDERLDNLTDYDLKQIRTVYNAINLVAHSLIGIHKKMCPTDQLGEDCETMAKNLTGKMLLEQMMRTTFTDEDGHEFKLYNRSARPSFDIVQMQDGYWMPVLLDYDPFIGPQPNPNLSEVRYPPNWDEIQEENRECQAFCHEKIVVPRGVCCWKCQECPGPHMYIEKPMQGSPMPELLSGRGAQRLLQRVCS</sequence>
<evidence type="ECO:0000313" key="9">
    <source>
        <dbReference type="Proteomes" id="UP000095287"/>
    </source>
</evidence>
<evidence type="ECO:0000259" key="8">
    <source>
        <dbReference type="Pfam" id="PF01094"/>
    </source>
</evidence>
<keyword evidence="9" id="KW-1185">Reference proteome</keyword>
<keyword evidence="4" id="KW-0472">Membrane</keyword>
<dbReference type="SUPFAM" id="SSF53822">
    <property type="entry name" value="Periplasmic binding protein-like I"/>
    <property type="match status" value="1"/>
</dbReference>
<evidence type="ECO:0000256" key="7">
    <source>
        <dbReference type="SAM" id="SignalP"/>
    </source>
</evidence>
<dbReference type="PANTHER" id="PTHR24060">
    <property type="entry name" value="METABOTROPIC GLUTAMATE RECEPTOR"/>
    <property type="match status" value="1"/>
</dbReference>
<keyword evidence="3" id="KW-1133">Transmembrane helix</keyword>
<feature type="signal peptide" evidence="7">
    <location>
        <begin position="1"/>
        <end position="20"/>
    </location>
</feature>
<keyword evidence="5" id="KW-0675">Receptor</keyword>
<dbReference type="InterPro" id="IPR001828">
    <property type="entry name" value="ANF_lig-bd_rcpt"/>
</dbReference>
<dbReference type="Pfam" id="PF01094">
    <property type="entry name" value="ANF_receptor"/>
    <property type="match status" value="1"/>
</dbReference>
<reference evidence="10" key="1">
    <citation type="submission" date="2016-11" db="UniProtKB">
        <authorList>
            <consortium name="WormBaseParasite"/>
        </authorList>
    </citation>
    <scope>IDENTIFICATION</scope>
</reference>
<dbReference type="GO" id="GO:0016020">
    <property type="term" value="C:membrane"/>
    <property type="evidence" value="ECO:0007669"/>
    <property type="project" value="UniProtKB-SubCell"/>
</dbReference>
<dbReference type="AlphaFoldDB" id="A0A1I7YT73"/>
<comment type="subcellular location">
    <subcellularLocation>
        <location evidence="1">Membrane</location>
        <topology evidence="1">Multi-pass membrane protein</topology>
    </subcellularLocation>
</comment>
<keyword evidence="7" id="KW-0732">Signal</keyword>
<proteinExistence type="predicted"/>
<evidence type="ECO:0000256" key="3">
    <source>
        <dbReference type="ARBA" id="ARBA00022989"/>
    </source>
</evidence>
<evidence type="ECO:0000256" key="1">
    <source>
        <dbReference type="ARBA" id="ARBA00004141"/>
    </source>
</evidence>
<dbReference type="InterPro" id="IPR000337">
    <property type="entry name" value="GPCR_3"/>
</dbReference>
<feature type="chain" id="PRO_5009312545" evidence="7">
    <location>
        <begin position="21"/>
        <end position="549"/>
    </location>
</feature>
<dbReference type="InterPro" id="IPR050726">
    <property type="entry name" value="mGluR"/>
</dbReference>
<evidence type="ECO:0000256" key="6">
    <source>
        <dbReference type="ARBA" id="ARBA00023180"/>
    </source>
</evidence>
<dbReference type="PRINTS" id="PR00248">
    <property type="entry name" value="GPCRMGR"/>
</dbReference>
<dbReference type="Gene3D" id="3.40.50.2300">
    <property type="match status" value="2"/>
</dbReference>
<keyword evidence="2" id="KW-0812">Transmembrane</keyword>
<evidence type="ECO:0000313" key="10">
    <source>
        <dbReference type="WBParaSite" id="L893_g19595.t1"/>
    </source>
</evidence>
<evidence type="ECO:0000256" key="5">
    <source>
        <dbReference type="ARBA" id="ARBA00023170"/>
    </source>
</evidence>
<evidence type="ECO:0000256" key="4">
    <source>
        <dbReference type="ARBA" id="ARBA00023136"/>
    </source>
</evidence>
<dbReference type="WBParaSite" id="L893_g19595.t1">
    <property type="protein sequence ID" value="L893_g19595.t1"/>
    <property type="gene ID" value="L893_g19595"/>
</dbReference>
<dbReference type="InterPro" id="IPR028082">
    <property type="entry name" value="Peripla_BP_I"/>
</dbReference>